<name>A0A2A4T7B1_9DELT</name>
<dbReference type="InterPro" id="IPR002347">
    <property type="entry name" value="SDR_fam"/>
</dbReference>
<dbReference type="Proteomes" id="UP000218113">
    <property type="component" value="Unassembled WGS sequence"/>
</dbReference>
<dbReference type="PANTHER" id="PTHR43639:SF1">
    <property type="entry name" value="SHORT-CHAIN DEHYDROGENASE_REDUCTASE FAMILY PROTEIN"/>
    <property type="match status" value="1"/>
</dbReference>
<evidence type="ECO:0000313" key="4">
    <source>
        <dbReference type="Proteomes" id="UP000218113"/>
    </source>
</evidence>
<dbReference type="Gene3D" id="3.40.50.720">
    <property type="entry name" value="NAD(P)-binding Rossmann-like Domain"/>
    <property type="match status" value="1"/>
</dbReference>
<dbReference type="PRINTS" id="PR00081">
    <property type="entry name" value="GDHRDH"/>
</dbReference>
<evidence type="ECO:0000256" key="2">
    <source>
        <dbReference type="ARBA" id="ARBA00023002"/>
    </source>
</evidence>
<dbReference type="PANTHER" id="PTHR43639">
    <property type="entry name" value="OXIDOREDUCTASE, SHORT-CHAIN DEHYDROGENASE/REDUCTASE FAMILY (AFU_ORTHOLOGUE AFUA_5G02870)"/>
    <property type="match status" value="1"/>
</dbReference>
<protein>
    <submittedName>
        <fullName evidence="3">Short-chain dehydrogenase</fullName>
    </submittedName>
</protein>
<sequence length="254" mass="28231">MPQNFGNAYGVFFMRKNAVFITGGAQRIGKGLVLGLVAKGFPIILHYWQSEEKAQELAQEIQSQGGQCTLFQADFSDSFQLERRLKESFPSLPPCSTLINNASIFEAAPFLETDAQLLNQHFQVNFTAPFLLTQAFARHCSGKGSVINLIDTRVHRIDQEYFAYTLSKKLLFDLTKMAASSLAPEIRVNGICPGLILPPKSKDISYLEEKSQKIPLRTHGSIEDIFQAVEFFMNNSFVTGECLCLDGGEHLGPS</sequence>
<dbReference type="GO" id="GO:0016491">
    <property type="term" value="F:oxidoreductase activity"/>
    <property type="evidence" value="ECO:0007669"/>
    <property type="project" value="UniProtKB-KW"/>
</dbReference>
<keyword evidence="2" id="KW-0560">Oxidoreductase</keyword>
<accession>A0A2A4T7B1</accession>
<comment type="caution">
    <text evidence="3">The sequence shown here is derived from an EMBL/GenBank/DDBJ whole genome shotgun (WGS) entry which is preliminary data.</text>
</comment>
<evidence type="ECO:0000313" key="3">
    <source>
        <dbReference type="EMBL" id="PCI29241.1"/>
    </source>
</evidence>
<reference evidence="4" key="1">
    <citation type="submission" date="2017-08" db="EMBL/GenBank/DDBJ databases">
        <title>A dynamic microbial community with high functional redundancy inhabits the cold, oxic subseafloor aquifer.</title>
        <authorList>
            <person name="Tully B.J."/>
            <person name="Wheat C.G."/>
            <person name="Glazer B.T."/>
            <person name="Huber J.A."/>
        </authorList>
    </citation>
    <scope>NUCLEOTIDE SEQUENCE [LARGE SCALE GENOMIC DNA]</scope>
</reference>
<dbReference type="EMBL" id="NVSR01000017">
    <property type="protein sequence ID" value="PCI29241.1"/>
    <property type="molecule type" value="Genomic_DNA"/>
</dbReference>
<organism evidence="3 4">
    <name type="scientific">SAR324 cluster bacterium</name>
    <dbReference type="NCBI Taxonomy" id="2024889"/>
    <lineage>
        <taxon>Bacteria</taxon>
        <taxon>Deltaproteobacteria</taxon>
        <taxon>SAR324 cluster</taxon>
    </lineage>
</organism>
<dbReference type="SUPFAM" id="SSF51735">
    <property type="entry name" value="NAD(P)-binding Rossmann-fold domains"/>
    <property type="match status" value="1"/>
</dbReference>
<evidence type="ECO:0000256" key="1">
    <source>
        <dbReference type="ARBA" id="ARBA00006484"/>
    </source>
</evidence>
<proteinExistence type="inferred from homology"/>
<dbReference type="AlphaFoldDB" id="A0A2A4T7B1"/>
<gene>
    <name evidence="3" type="ORF">COB67_04460</name>
</gene>
<dbReference type="Pfam" id="PF13561">
    <property type="entry name" value="adh_short_C2"/>
    <property type="match status" value="1"/>
</dbReference>
<dbReference type="InterPro" id="IPR036291">
    <property type="entry name" value="NAD(P)-bd_dom_sf"/>
</dbReference>
<comment type="similarity">
    <text evidence="1">Belongs to the short-chain dehydrogenases/reductases (SDR) family.</text>
</comment>